<dbReference type="Proteomes" id="UP000199138">
    <property type="component" value="Unassembled WGS sequence"/>
</dbReference>
<name>A0A1I7I5B5_9FLAO</name>
<organism evidence="2 3">
    <name type="scientific">Pustulibacterium marinum</name>
    <dbReference type="NCBI Taxonomy" id="1224947"/>
    <lineage>
        <taxon>Bacteria</taxon>
        <taxon>Pseudomonadati</taxon>
        <taxon>Bacteroidota</taxon>
        <taxon>Flavobacteriia</taxon>
        <taxon>Flavobacteriales</taxon>
        <taxon>Flavobacteriaceae</taxon>
        <taxon>Pustulibacterium</taxon>
    </lineage>
</organism>
<evidence type="ECO:0000313" key="3">
    <source>
        <dbReference type="Proteomes" id="UP000199138"/>
    </source>
</evidence>
<feature type="chain" id="PRO_5011751576" description="GLPGLI family protein" evidence="1">
    <location>
        <begin position="19"/>
        <end position="220"/>
    </location>
</feature>
<dbReference type="RefSeq" id="WP_093025937.1">
    <property type="nucleotide sequence ID" value="NZ_FPBK01000013.1"/>
</dbReference>
<evidence type="ECO:0000313" key="2">
    <source>
        <dbReference type="EMBL" id="SFU68170.1"/>
    </source>
</evidence>
<protein>
    <recommendedName>
        <fullName evidence="4">GLPGLI family protein</fullName>
    </recommendedName>
</protein>
<feature type="signal peptide" evidence="1">
    <location>
        <begin position="1"/>
        <end position="18"/>
    </location>
</feature>
<evidence type="ECO:0000256" key="1">
    <source>
        <dbReference type="SAM" id="SignalP"/>
    </source>
</evidence>
<sequence>MNKLLLLILFLTAVTTSAQFGGPVNSANREYFPAVIEFENGTIQKGFAVCPRGPRKENIDFKSSENATEEQIDSERLAKLIFNLPNKEIIFERNYFTRFYGKNSEKISNEKVWMVALASSENLTLLKASQKYYISGDNKFYFVEKQGSIHFGDMPYLFKKADTDNAVIICSTIKSAYQKGRTRKNLVKFFNEYPDFVKRIGSYKIKFEEIDLIIEQCLKL</sequence>
<evidence type="ECO:0008006" key="4">
    <source>
        <dbReference type="Google" id="ProtNLM"/>
    </source>
</evidence>
<keyword evidence="1" id="KW-0732">Signal</keyword>
<reference evidence="2 3" key="1">
    <citation type="submission" date="2016-10" db="EMBL/GenBank/DDBJ databases">
        <authorList>
            <person name="de Groot N.N."/>
        </authorList>
    </citation>
    <scope>NUCLEOTIDE SEQUENCE [LARGE SCALE GENOMIC DNA]</scope>
    <source>
        <strain evidence="2 3">CGMCC 1.12333</strain>
    </source>
</reference>
<dbReference type="OrthoDB" id="1350649at2"/>
<gene>
    <name evidence="2" type="ORF">SAMN05216480_1135</name>
</gene>
<proteinExistence type="predicted"/>
<keyword evidence="3" id="KW-1185">Reference proteome</keyword>
<dbReference type="STRING" id="1224947.SAMN05216480_1135"/>
<dbReference type="AlphaFoldDB" id="A0A1I7I5B5"/>
<accession>A0A1I7I5B5</accession>
<dbReference type="EMBL" id="FPBK01000013">
    <property type="protein sequence ID" value="SFU68170.1"/>
    <property type="molecule type" value="Genomic_DNA"/>
</dbReference>